<gene>
    <name evidence="1" type="ordered locus">Vdis_2521</name>
</gene>
<reference evidence="2" key="2">
    <citation type="journal article" date="2010" name="Stand. Genomic Sci.">
        <title>Complete genome sequence of Vulcanisaeta distributa type strain (IC-017T).</title>
        <authorList>
            <person name="Mavromatis K."/>
            <person name="Sikorski J."/>
            <person name="Pabst E."/>
            <person name="Teshima H."/>
            <person name="Lapidus A."/>
            <person name="Lucas S."/>
            <person name="Nolan M."/>
            <person name="Glavina Del Rio T."/>
            <person name="Cheng J."/>
            <person name="Bruce D."/>
            <person name="Goodwin L."/>
            <person name="Pitluck S."/>
            <person name="Liolios K."/>
            <person name="Ivanova N."/>
            <person name="Mikhailova N."/>
            <person name="Pati A."/>
            <person name="Chen A."/>
            <person name="Palaniappan K."/>
            <person name="Land M."/>
            <person name="Hauser L."/>
            <person name="Chang Y."/>
            <person name="Jeffries C."/>
            <person name="Rohde M."/>
            <person name="Spring S."/>
            <person name="Goker M."/>
            <person name="Wirth R."/>
            <person name="Woyke T."/>
            <person name="Bristow J."/>
            <person name="Eisen J."/>
            <person name="Markowitz V."/>
            <person name="Hugenholtz P."/>
            <person name="Klenk H."/>
            <person name="Kyrpides N."/>
        </authorList>
    </citation>
    <scope>NUCLEOTIDE SEQUENCE [LARGE SCALE GENOMIC DNA]</scope>
    <source>
        <strain evidence="2">DSM 14429 / JCM 11212 / NBRC 100878 / IC-017</strain>
    </source>
</reference>
<protein>
    <submittedName>
        <fullName evidence="1">Uncharacterized protein</fullName>
    </submittedName>
</protein>
<proteinExistence type="predicted"/>
<keyword evidence="2" id="KW-1185">Reference proteome</keyword>
<dbReference type="EMBL" id="CP002100">
    <property type="protein sequence ID" value="ADN51885.1"/>
    <property type="molecule type" value="Genomic_DNA"/>
</dbReference>
<evidence type="ECO:0000313" key="2">
    <source>
        <dbReference type="Proteomes" id="UP000006681"/>
    </source>
</evidence>
<evidence type="ECO:0000313" key="1">
    <source>
        <dbReference type="EMBL" id="ADN51885.1"/>
    </source>
</evidence>
<accession>E1QS53</accession>
<sequence>MTVLDIGFGNAVWVRARVRIYESSRRVGDREYKVINAYIPLPTTVRYFGFRNGAPVRIWLFKDNRYMVYEGNIRRIHKSQYGASLPTTVIEGLGLSNKDEVEALIYLELSEREGGEEIKELSEGEQGVE</sequence>
<dbReference type="OrthoDB" id="374091at2157"/>
<dbReference type="HOGENOM" id="CLU_1976657_0_0_2"/>
<dbReference type="KEGG" id="vdi:Vdis_2521"/>
<reference evidence="1 2" key="1">
    <citation type="journal article" date="2010" name="Stand. Genomic Sci.">
        <title>Complete genome sequence of Vulcanisaeta distributa type strain (IC-017).</title>
        <authorList>
            <person name="Mavromatis K."/>
            <person name="Sikorski J."/>
            <person name="Pabst E."/>
            <person name="Teshima H."/>
            <person name="Lapidus A."/>
            <person name="Lucas S."/>
            <person name="Nolan M."/>
            <person name="Glavina Del Rio T."/>
            <person name="Cheng J.F."/>
            <person name="Bruce D."/>
            <person name="Goodwin L."/>
            <person name="Pitluck S."/>
            <person name="Liolios K."/>
            <person name="Ivanova N."/>
            <person name="Mikhailova N."/>
            <person name="Pati A."/>
            <person name="Chen A."/>
            <person name="Palaniappan K."/>
            <person name="Land M."/>
            <person name="Hauser L."/>
            <person name="Chang Y.J."/>
            <person name="Jeffries C.D."/>
            <person name="Rohde M."/>
            <person name="Spring S."/>
            <person name="Goker M."/>
            <person name="Wirth R."/>
            <person name="Woyke T."/>
            <person name="Bristow J."/>
            <person name="Eisen J.A."/>
            <person name="Markowitz V."/>
            <person name="Hugenholtz P."/>
            <person name="Klenk H.P."/>
            <person name="Kyrpides N.C."/>
        </authorList>
    </citation>
    <scope>NUCLEOTIDE SEQUENCE [LARGE SCALE GENOMIC DNA]</scope>
    <source>
        <strain evidence="2">DSM 14429 / JCM 11212 / NBRC 100878 / IC-017</strain>
    </source>
</reference>
<dbReference type="Proteomes" id="UP000006681">
    <property type="component" value="Chromosome"/>
</dbReference>
<name>E1QS53_VULDI</name>
<dbReference type="eggNOG" id="arCOG10506">
    <property type="taxonomic scope" value="Archaea"/>
</dbReference>
<organism evidence="1 2">
    <name type="scientific">Vulcanisaeta distributa (strain DSM 14429 / JCM 11212 / NBRC 100878 / IC-017)</name>
    <dbReference type="NCBI Taxonomy" id="572478"/>
    <lineage>
        <taxon>Archaea</taxon>
        <taxon>Thermoproteota</taxon>
        <taxon>Thermoprotei</taxon>
        <taxon>Thermoproteales</taxon>
        <taxon>Thermoproteaceae</taxon>
        <taxon>Vulcanisaeta</taxon>
    </lineage>
</organism>
<dbReference type="AlphaFoldDB" id="E1QS53"/>